<dbReference type="PANTHER" id="PTHR35271:SF1">
    <property type="entry name" value="ABC TRANSPORTER, SUBSTRATE-BINDING LIPOPROTEIN"/>
    <property type="match status" value="1"/>
</dbReference>
<dbReference type="PANTHER" id="PTHR35271">
    <property type="entry name" value="ABC TRANSPORTER, SUBSTRATE-BINDING LIPOPROTEIN-RELATED"/>
    <property type="match status" value="1"/>
</dbReference>
<sequence length="329" mass="35095">MKRVIFTVLAVLLVLGAAGCGSKEKSSSGQQQSQKVELGIIQIVEHPALDAARKGFLDVFAENGYKDGDKLAVDYQNAQGQQDNLQTIANKLAQDKKSLILAIATPSAQVMADKTSEIPILITAVTDPVEAKLIKSMDKPDTNITGTTDMNPIKEQLQLIKDIVPSVKKVGIIYNSSEINSQVQAKACKDIAPELGLEIVEAPITASNEVMQGAQSLVGRCDAVYVPTDNMVVAAISSVVKVGESSKLPVFAAEENSVKSGAIGTYGIDYYKLGRQTGEMALRILKGEKPQEMAIESQKELTLTLNPAAAARMGVTLPEELKAKATLVE</sequence>
<dbReference type="InterPro" id="IPR007487">
    <property type="entry name" value="ABC_transpt-TYRBP-like"/>
</dbReference>
<dbReference type="Pfam" id="PF04392">
    <property type="entry name" value="ABC_sub_bind"/>
    <property type="match status" value="1"/>
</dbReference>
<organism evidence="2 3">
    <name type="scientific">Pelotomaculum schinkii</name>
    <dbReference type="NCBI Taxonomy" id="78350"/>
    <lineage>
        <taxon>Bacteria</taxon>
        <taxon>Bacillati</taxon>
        <taxon>Bacillota</taxon>
        <taxon>Clostridia</taxon>
        <taxon>Eubacteriales</taxon>
        <taxon>Desulfotomaculaceae</taxon>
        <taxon>Pelotomaculum</taxon>
    </lineage>
</organism>
<gene>
    <name evidence="2" type="ORF">Psch_01352</name>
</gene>
<dbReference type="CDD" id="cd06325">
    <property type="entry name" value="PBP1_ABC_unchar_transporter"/>
    <property type="match status" value="1"/>
</dbReference>
<dbReference type="InterPro" id="IPR028082">
    <property type="entry name" value="Peripla_BP_I"/>
</dbReference>
<feature type="signal peptide" evidence="1">
    <location>
        <begin position="1"/>
        <end position="17"/>
    </location>
</feature>
<keyword evidence="3" id="KW-1185">Reference proteome</keyword>
<dbReference type="PROSITE" id="PS51257">
    <property type="entry name" value="PROKAR_LIPOPROTEIN"/>
    <property type="match status" value="1"/>
</dbReference>
<feature type="chain" id="PRO_5039064093" evidence="1">
    <location>
        <begin position="18"/>
        <end position="329"/>
    </location>
</feature>
<dbReference type="Gene3D" id="3.40.50.2300">
    <property type="match status" value="2"/>
</dbReference>
<evidence type="ECO:0000256" key="1">
    <source>
        <dbReference type="SAM" id="SignalP"/>
    </source>
</evidence>
<comment type="caution">
    <text evidence="2">The sequence shown here is derived from an EMBL/GenBank/DDBJ whole genome shotgun (WGS) entry which is preliminary data.</text>
</comment>
<dbReference type="RefSeq" id="WP_190239594.1">
    <property type="nucleotide sequence ID" value="NZ_QFGA01000001.1"/>
</dbReference>
<evidence type="ECO:0000313" key="3">
    <source>
        <dbReference type="Proteomes" id="UP000298324"/>
    </source>
</evidence>
<dbReference type="SUPFAM" id="SSF53822">
    <property type="entry name" value="Periplasmic binding protein-like I"/>
    <property type="match status" value="1"/>
</dbReference>
<protein>
    <submittedName>
        <fullName evidence="2">ABC transporter substrate binding protein</fullName>
    </submittedName>
</protein>
<proteinExistence type="predicted"/>
<evidence type="ECO:0000313" key="2">
    <source>
        <dbReference type="EMBL" id="TEB07797.1"/>
    </source>
</evidence>
<keyword evidence="1" id="KW-0732">Signal</keyword>
<reference evidence="2 3" key="1">
    <citation type="journal article" date="2018" name="Environ. Microbiol.">
        <title>Novel energy conservation strategies and behaviour of Pelotomaculum schinkii driving syntrophic propionate catabolism.</title>
        <authorList>
            <person name="Hidalgo-Ahumada C.A.P."/>
            <person name="Nobu M.K."/>
            <person name="Narihiro T."/>
            <person name="Tamaki H."/>
            <person name="Liu W.T."/>
            <person name="Kamagata Y."/>
            <person name="Stams A.J.M."/>
            <person name="Imachi H."/>
            <person name="Sousa D.Z."/>
        </authorList>
    </citation>
    <scope>NUCLEOTIDE SEQUENCE [LARGE SCALE GENOMIC DNA]</scope>
    <source>
        <strain evidence="2 3">HH</strain>
    </source>
</reference>
<accession>A0A4Y7RHL1</accession>
<dbReference type="EMBL" id="QFGA01000001">
    <property type="protein sequence ID" value="TEB07797.1"/>
    <property type="molecule type" value="Genomic_DNA"/>
</dbReference>
<dbReference type="Proteomes" id="UP000298324">
    <property type="component" value="Unassembled WGS sequence"/>
</dbReference>
<dbReference type="AlphaFoldDB" id="A0A4Y7RHL1"/>
<name>A0A4Y7RHL1_9FIRM</name>